<dbReference type="InterPro" id="IPR029060">
    <property type="entry name" value="PIN-like_dom_sf"/>
</dbReference>
<comment type="cofactor">
    <cofactor evidence="6">
        <name>Mg(2+)</name>
        <dbReference type="ChEBI" id="CHEBI:18420"/>
    </cofactor>
</comment>
<dbReference type="HAMAP" id="MF_00265">
    <property type="entry name" value="VapC_Nob1"/>
    <property type="match status" value="1"/>
</dbReference>
<evidence type="ECO:0000259" key="7">
    <source>
        <dbReference type="Pfam" id="PF01850"/>
    </source>
</evidence>
<dbReference type="GO" id="GO:0004540">
    <property type="term" value="F:RNA nuclease activity"/>
    <property type="evidence" value="ECO:0007669"/>
    <property type="project" value="InterPro"/>
</dbReference>
<dbReference type="OrthoDB" id="459975at2"/>
<keyword evidence="9" id="KW-1185">Reference proteome</keyword>
<dbReference type="PANTHER" id="PTHR35901">
    <property type="entry name" value="RIBONUCLEASE VAPC3"/>
    <property type="match status" value="1"/>
</dbReference>
<dbReference type="InterPro" id="IPR002716">
    <property type="entry name" value="PIN_dom"/>
</dbReference>
<dbReference type="InterPro" id="IPR051619">
    <property type="entry name" value="TypeII_TA_RNase_PINc/VapC"/>
</dbReference>
<evidence type="ECO:0000256" key="5">
    <source>
        <dbReference type="ARBA" id="ARBA00022842"/>
    </source>
</evidence>
<gene>
    <name evidence="6" type="primary">vapC</name>
    <name evidence="8" type="ORF">COMA2_90064</name>
</gene>
<dbReference type="RefSeq" id="WP_090902311.1">
    <property type="nucleotide sequence ID" value="NZ_CZPZ01000036.1"/>
</dbReference>
<keyword evidence="6" id="KW-0800">Toxin</keyword>
<evidence type="ECO:0000256" key="1">
    <source>
        <dbReference type="ARBA" id="ARBA00022649"/>
    </source>
</evidence>
<keyword evidence="3 6" id="KW-0479">Metal-binding</keyword>
<dbReference type="AlphaFoldDB" id="A0A0S4LT63"/>
<protein>
    <recommendedName>
        <fullName evidence="6">Ribonuclease VapC</fullName>
        <shortName evidence="6">RNase VapC</shortName>
        <ecNumber evidence="6">3.1.-.-</ecNumber>
    </recommendedName>
    <alternativeName>
        <fullName evidence="6">Toxin VapC</fullName>
    </alternativeName>
</protein>
<evidence type="ECO:0000256" key="3">
    <source>
        <dbReference type="ARBA" id="ARBA00022723"/>
    </source>
</evidence>
<feature type="binding site" evidence="6">
    <location>
        <position position="7"/>
    </location>
    <ligand>
        <name>Mg(2+)</name>
        <dbReference type="ChEBI" id="CHEBI:18420"/>
    </ligand>
</feature>
<accession>A0A0S4LT63</accession>
<reference evidence="9" key="1">
    <citation type="submission" date="2015-10" db="EMBL/GenBank/DDBJ databases">
        <authorList>
            <person name="Luecker S."/>
            <person name="Luecker S."/>
        </authorList>
    </citation>
    <scope>NUCLEOTIDE SEQUENCE [LARGE SCALE GENOMIC DNA]</scope>
</reference>
<proteinExistence type="inferred from homology"/>
<keyword evidence="2 6" id="KW-0540">Nuclease</keyword>
<dbReference type="Gene3D" id="3.40.50.1010">
    <property type="entry name" value="5'-nuclease"/>
    <property type="match status" value="1"/>
</dbReference>
<dbReference type="STRING" id="1742973.COMA2_90064"/>
<evidence type="ECO:0000313" key="9">
    <source>
        <dbReference type="Proteomes" id="UP000198736"/>
    </source>
</evidence>
<dbReference type="Pfam" id="PF01850">
    <property type="entry name" value="PIN"/>
    <property type="match status" value="1"/>
</dbReference>
<keyword evidence="4 6" id="KW-0378">Hydrolase</keyword>
<comment type="similarity">
    <text evidence="6">Belongs to the PINc/VapC protein family.</text>
</comment>
<name>A0A0S4LT63_9BACT</name>
<dbReference type="GO" id="GO:0090729">
    <property type="term" value="F:toxin activity"/>
    <property type="evidence" value="ECO:0007669"/>
    <property type="project" value="UniProtKB-KW"/>
</dbReference>
<organism evidence="8 9">
    <name type="scientific">Candidatus Nitrospira nitrificans</name>
    <dbReference type="NCBI Taxonomy" id="1742973"/>
    <lineage>
        <taxon>Bacteria</taxon>
        <taxon>Pseudomonadati</taxon>
        <taxon>Nitrospirota</taxon>
        <taxon>Nitrospiria</taxon>
        <taxon>Nitrospirales</taxon>
        <taxon>Nitrospiraceae</taxon>
        <taxon>Nitrospira</taxon>
    </lineage>
</organism>
<keyword evidence="5 6" id="KW-0460">Magnesium</keyword>
<feature type="binding site" evidence="6">
    <location>
        <position position="99"/>
    </location>
    <ligand>
        <name>Mg(2+)</name>
        <dbReference type="ChEBI" id="CHEBI:18420"/>
    </ligand>
</feature>
<dbReference type="EMBL" id="CZPZ01000036">
    <property type="protein sequence ID" value="CUS39885.1"/>
    <property type="molecule type" value="Genomic_DNA"/>
</dbReference>
<dbReference type="GO" id="GO:0000287">
    <property type="term" value="F:magnesium ion binding"/>
    <property type="evidence" value="ECO:0007669"/>
    <property type="project" value="UniProtKB-UniRule"/>
</dbReference>
<dbReference type="InterPro" id="IPR022907">
    <property type="entry name" value="VapC_family"/>
</dbReference>
<dbReference type="EC" id="3.1.-.-" evidence="6"/>
<evidence type="ECO:0000256" key="4">
    <source>
        <dbReference type="ARBA" id="ARBA00022801"/>
    </source>
</evidence>
<dbReference type="InterPro" id="IPR044153">
    <property type="entry name" value="PIN_Pae0151-like"/>
</dbReference>
<evidence type="ECO:0000256" key="6">
    <source>
        <dbReference type="HAMAP-Rule" id="MF_00265"/>
    </source>
</evidence>
<dbReference type="CDD" id="cd09873">
    <property type="entry name" value="PIN_Pae0151-like"/>
    <property type="match status" value="1"/>
</dbReference>
<keyword evidence="1 6" id="KW-1277">Toxin-antitoxin system</keyword>
<comment type="function">
    <text evidence="6">Toxic component of a toxin-antitoxin (TA) system. An RNase.</text>
</comment>
<dbReference type="Proteomes" id="UP000198736">
    <property type="component" value="Unassembled WGS sequence"/>
</dbReference>
<dbReference type="GO" id="GO:0016787">
    <property type="term" value="F:hydrolase activity"/>
    <property type="evidence" value="ECO:0007669"/>
    <property type="project" value="UniProtKB-KW"/>
</dbReference>
<evidence type="ECO:0000313" key="8">
    <source>
        <dbReference type="EMBL" id="CUS39885.1"/>
    </source>
</evidence>
<sequence>MRAYIIDASVVLKWFIPEEHCEQALRLKDSDARLHAPAFLTLEVGNVLSKKRRRDELTAQDTEDIWRAFRRAPIRRHADETLVLAAFDLARHTKQSLYDCLYLALAMQLNMSFLTSDRKFYQALQHDEYRSRVLWIEDLPCTLGRGA</sequence>
<evidence type="ECO:0000256" key="2">
    <source>
        <dbReference type="ARBA" id="ARBA00022722"/>
    </source>
</evidence>
<dbReference type="PANTHER" id="PTHR35901:SF1">
    <property type="entry name" value="EXONUCLEASE VAPC9"/>
    <property type="match status" value="1"/>
</dbReference>
<feature type="domain" description="PIN" evidence="7">
    <location>
        <begin position="4"/>
        <end position="122"/>
    </location>
</feature>
<dbReference type="SUPFAM" id="SSF88723">
    <property type="entry name" value="PIN domain-like"/>
    <property type="match status" value="1"/>
</dbReference>